<dbReference type="Gene3D" id="3.40.430.10">
    <property type="entry name" value="Dihydrofolate Reductase, subunit A"/>
    <property type="match status" value="1"/>
</dbReference>
<dbReference type="GO" id="GO:0004799">
    <property type="term" value="F:thymidylate synthase activity"/>
    <property type="evidence" value="ECO:0007669"/>
    <property type="project" value="UniProtKB-EC"/>
</dbReference>
<evidence type="ECO:0000313" key="14">
    <source>
        <dbReference type="EMBL" id="GMI34104.1"/>
    </source>
</evidence>
<keyword evidence="7" id="KW-0808">Transferase</keyword>
<keyword evidence="6" id="KW-0489">Methyltransferase</keyword>
<dbReference type="GO" id="GO:0046452">
    <property type="term" value="P:dihydrofolate metabolic process"/>
    <property type="evidence" value="ECO:0007669"/>
    <property type="project" value="TreeGrafter"/>
</dbReference>
<dbReference type="PROSITE" id="PS00075">
    <property type="entry name" value="DHFR_1"/>
    <property type="match status" value="1"/>
</dbReference>
<dbReference type="OrthoDB" id="46392at2759"/>
<evidence type="ECO:0000313" key="15">
    <source>
        <dbReference type="Proteomes" id="UP001165065"/>
    </source>
</evidence>
<comment type="pathway">
    <text evidence="1">Cofactor biosynthesis; tetrahydrofolate biosynthesis; 5,6,7,8-tetrahydrofolate from 7,8-dihydrofolate: step 1/1.</text>
</comment>
<dbReference type="GO" id="GO:0050661">
    <property type="term" value="F:NADP binding"/>
    <property type="evidence" value="ECO:0007669"/>
    <property type="project" value="InterPro"/>
</dbReference>
<gene>
    <name evidence="14" type="ORF">TrCOL_g1353</name>
</gene>
<evidence type="ECO:0000256" key="12">
    <source>
        <dbReference type="RuleBase" id="RU004474"/>
    </source>
</evidence>
<evidence type="ECO:0000256" key="11">
    <source>
        <dbReference type="ARBA" id="ARBA00025154"/>
    </source>
</evidence>
<evidence type="ECO:0000256" key="6">
    <source>
        <dbReference type="ARBA" id="ARBA00022603"/>
    </source>
</evidence>
<keyword evidence="9" id="KW-0521">NADP</keyword>
<dbReference type="PANTHER" id="PTHR48069">
    <property type="entry name" value="DIHYDROFOLATE REDUCTASE"/>
    <property type="match status" value="1"/>
</dbReference>
<name>A0A9W7G6T8_9STRA</name>
<dbReference type="GO" id="GO:0009165">
    <property type="term" value="P:nucleotide biosynthetic process"/>
    <property type="evidence" value="ECO:0007669"/>
    <property type="project" value="UniProtKB-KW"/>
</dbReference>
<evidence type="ECO:0000256" key="1">
    <source>
        <dbReference type="ARBA" id="ARBA00004903"/>
    </source>
</evidence>
<dbReference type="GO" id="GO:0046654">
    <property type="term" value="P:tetrahydrofolate biosynthetic process"/>
    <property type="evidence" value="ECO:0007669"/>
    <property type="project" value="InterPro"/>
</dbReference>
<feature type="domain" description="DHFR" evidence="13">
    <location>
        <begin position="1"/>
        <end position="182"/>
    </location>
</feature>
<dbReference type="PRINTS" id="PR00070">
    <property type="entry name" value="DHFR"/>
</dbReference>
<dbReference type="GO" id="GO:0046655">
    <property type="term" value="P:folic acid metabolic process"/>
    <property type="evidence" value="ECO:0007669"/>
    <property type="project" value="TreeGrafter"/>
</dbReference>
<keyword evidence="5" id="KW-0554">One-carbon metabolism</keyword>
<accession>A0A9W7G6T8</accession>
<evidence type="ECO:0000256" key="3">
    <source>
        <dbReference type="ARBA" id="ARBA00012856"/>
    </source>
</evidence>
<dbReference type="PROSITE" id="PS51330">
    <property type="entry name" value="DHFR_2"/>
    <property type="match status" value="1"/>
</dbReference>
<evidence type="ECO:0000256" key="9">
    <source>
        <dbReference type="ARBA" id="ARBA00022857"/>
    </source>
</evidence>
<protein>
    <recommendedName>
        <fullName evidence="4">Bifunctional dihydrofolate reductase-thymidylate synthase</fullName>
        <ecNumber evidence="3">1.5.1.3</ecNumber>
        <ecNumber evidence="2">2.1.1.45</ecNumber>
    </recommendedName>
</protein>
<proteinExistence type="inferred from homology"/>
<comment type="caution">
    <text evidence="14">The sequence shown here is derived from an EMBL/GenBank/DDBJ whole genome shotgun (WGS) entry which is preliminary data.</text>
</comment>
<comment type="similarity">
    <text evidence="12">Belongs to the dihydrofolate reductase family.</text>
</comment>
<evidence type="ECO:0000256" key="7">
    <source>
        <dbReference type="ARBA" id="ARBA00022679"/>
    </source>
</evidence>
<organism evidence="14 15">
    <name type="scientific">Triparma columacea</name>
    <dbReference type="NCBI Taxonomy" id="722753"/>
    <lineage>
        <taxon>Eukaryota</taxon>
        <taxon>Sar</taxon>
        <taxon>Stramenopiles</taxon>
        <taxon>Ochrophyta</taxon>
        <taxon>Bolidophyceae</taxon>
        <taxon>Parmales</taxon>
        <taxon>Triparmaceae</taxon>
        <taxon>Triparma</taxon>
    </lineage>
</organism>
<dbReference type="GO" id="GO:0006730">
    <property type="term" value="P:one-carbon metabolic process"/>
    <property type="evidence" value="ECO:0007669"/>
    <property type="project" value="UniProtKB-KW"/>
</dbReference>
<dbReference type="Proteomes" id="UP001165065">
    <property type="component" value="Unassembled WGS sequence"/>
</dbReference>
<dbReference type="PANTHER" id="PTHR48069:SF3">
    <property type="entry name" value="DIHYDROFOLATE REDUCTASE"/>
    <property type="match status" value="1"/>
</dbReference>
<keyword evidence="15" id="KW-1185">Reference proteome</keyword>
<dbReference type="GO" id="GO:0004146">
    <property type="term" value="F:dihydrofolate reductase activity"/>
    <property type="evidence" value="ECO:0007669"/>
    <property type="project" value="UniProtKB-EC"/>
</dbReference>
<dbReference type="GO" id="GO:0032259">
    <property type="term" value="P:methylation"/>
    <property type="evidence" value="ECO:0007669"/>
    <property type="project" value="UniProtKB-KW"/>
</dbReference>
<dbReference type="InterPro" id="IPR017925">
    <property type="entry name" value="DHFR_CS"/>
</dbReference>
<evidence type="ECO:0000256" key="2">
    <source>
        <dbReference type="ARBA" id="ARBA00011947"/>
    </source>
</evidence>
<evidence type="ECO:0000256" key="4">
    <source>
        <dbReference type="ARBA" id="ARBA00019798"/>
    </source>
</evidence>
<dbReference type="EC" id="2.1.1.45" evidence="2"/>
<evidence type="ECO:0000256" key="8">
    <source>
        <dbReference type="ARBA" id="ARBA00022727"/>
    </source>
</evidence>
<evidence type="ECO:0000256" key="5">
    <source>
        <dbReference type="ARBA" id="ARBA00022563"/>
    </source>
</evidence>
<dbReference type="InterPro" id="IPR024072">
    <property type="entry name" value="DHFR-like_dom_sf"/>
</dbReference>
<dbReference type="CDD" id="cd00209">
    <property type="entry name" value="DHFR"/>
    <property type="match status" value="1"/>
</dbReference>
<dbReference type="EC" id="1.5.1.3" evidence="3"/>
<evidence type="ECO:0000256" key="10">
    <source>
        <dbReference type="ARBA" id="ARBA00023002"/>
    </source>
</evidence>
<dbReference type="Pfam" id="PF00186">
    <property type="entry name" value="DHFR_1"/>
    <property type="match status" value="1"/>
</dbReference>
<keyword evidence="8" id="KW-0545">Nucleotide biosynthesis</keyword>
<dbReference type="EMBL" id="BRYA01000038">
    <property type="protein sequence ID" value="GMI34104.1"/>
    <property type="molecule type" value="Genomic_DNA"/>
</dbReference>
<sequence>MARNHDYLIGLNGGIPWKVPEDRAYFKETTAGGVLVMGRYTWLENKRHLPHAARTVVLSSDSEFRDRIGSLDRVDTAATLREALEIARPTGTEEEAGKGVWVVGGEEMYRRSLIDFNDKAREIHLTVLDDGTSGPSAEEMEGAKFPKQEEWAGSWELRKRWTGERSGEKNRGIKYEFQVWGRSPENR</sequence>
<comment type="function">
    <text evidence="11">Bifunctional enzyme. Involved in de novo dTMP biosynthesis. Key enzyme in folate metabolism. Catalyzes an essential reaction for de novo glycine and purine synthesis, DNA precursor synthesis, and for the conversion of dUMP to dTMP.</text>
</comment>
<dbReference type="InterPro" id="IPR012259">
    <property type="entry name" value="DHFR"/>
</dbReference>
<dbReference type="SUPFAM" id="SSF53597">
    <property type="entry name" value="Dihydrofolate reductase-like"/>
    <property type="match status" value="1"/>
</dbReference>
<reference evidence="15" key="1">
    <citation type="journal article" date="2023" name="Commun. Biol.">
        <title>Genome analysis of Parmales, the sister group of diatoms, reveals the evolutionary specialization of diatoms from phago-mixotrophs to photoautotrophs.</title>
        <authorList>
            <person name="Ban H."/>
            <person name="Sato S."/>
            <person name="Yoshikawa S."/>
            <person name="Yamada K."/>
            <person name="Nakamura Y."/>
            <person name="Ichinomiya M."/>
            <person name="Sato N."/>
            <person name="Blanc-Mathieu R."/>
            <person name="Endo H."/>
            <person name="Kuwata A."/>
            <person name="Ogata H."/>
        </authorList>
    </citation>
    <scope>NUCLEOTIDE SEQUENCE [LARGE SCALE GENOMIC DNA]</scope>
</reference>
<evidence type="ECO:0000259" key="13">
    <source>
        <dbReference type="PROSITE" id="PS51330"/>
    </source>
</evidence>
<keyword evidence="10" id="KW-0560">Oxidoreductase</keyword>
<dbReference type="AlphaFoldDB" id="A0A9W7G6T8"/>
<dbReference type="InterPro" id="IPR001796">
    <property type="entry name" value="DHFR_dom"/>
</dbReference>